<dbReference type="EMBL" id="BLXT01008455">
    <property type="protein sequence ID" value="GFO48937.1"/>
    <property type="molecule type" value="Genomic_DNA"/>
</dbReference>
<evidence type="ECO:0000313" key="2">
    <source>
        <dbReference type="EMBL" id="GFO48937.1"/>
    </source>
</evidence>
<comment type="caution">
    <text evidence="2">The sequence shown here is derived from an EMBL/GenBank/DDBJ whole genome shotgun (WGS) entry which is preliminary data.</text>
</comment>
<dbReference type="Proteomes" id="UP000735302">
    <property type="component" value="Unassembled WGS sequence"/>
</dbReference>
<accession>A0AAV4DY34</accession>
<feature type="region of interest" description="Disordered" evidence="1">
    <location>
        <begin position="89"/>
        <end position="119"/>
    </location>
</feature>
<sequence length="135" mass="14918">MMVCAEESLPKAHPARYVDILLVSKEKMMVCTEENLPRAHPARYIDMLLVSKDEMMVCAEESLPKAHQARYIDMLLVSKDEMMVRAPGCSTTVRNPHLTNRRARGRGRPPNTTAAISCGCPAGRRPASAAAARQL</sequence>
<reference evidence="2 3" key="1">
    <citation type="journal article" date="2021" name="Elife">
        <title>Chloroplast acquisition without the gene transfer in kleptoplastic sea slugs, Plakobranchus ocellatus.</title>
        <authorList>
            <person name="Maeda T."/>
            <person name="Takahashi S."/>
            <person name="Yoshida T."/>
            <person name="Shimamura S."/>
            <person name="Takaki Y."/>
            <person name="Nagai Y."/>
            <person name="Toyoda A."/>
            <person name="Suzuki Y."/>
            <person name="Arimoto A."/>
            <person name="Ishii H."/>
            <person name="Satoh N."/>
            <person name="Nishiyama T."/>
            <person name="Hasebe M."/>
            <person name="Maruyama T."/>
            <person name="Minagawa J."/>
            <person name="Obokata J."/>
            <person name="Shigenobu S."/>
        </authorList>
    </citation>
    <scope>NUCLEOTIDE SEQUENCE [LARGE SCALE GENOMIC DNA]</scope>
</reference>
<evidence type="ECO:0000256" key="1">
    <source>
        <dbReference type="SAM" id="MobiDB-lite"/>
    </source>
</evidence>
<gene>
    <name evidence="2" type="ORF">PoB_007544200</name>
</gene>
<protein>
    <submittedName>
        <fullName evidence="2">Uncharacterized protein</fullName>
    </submittedName>
</protein>
<dbReference type="AlphaFoldDB" id="A0AAV4DY34"/>
<keyword evidence="3" id="KW-1185">Reference proteome</keyword>
<proteinExistence type="predicted"/>
<evidence type="ECO:0000313" key="3">
    <source>
        <dbReference type="Proteomes" id="UP000735302"/>
    </source>
</evidence>
<feature type="compositionally biased region" description="Polar residues" evidence="1">
    <location>
        <begin position="89"/>
        <end position="98"/>
    </location>
</feature>
<organism evidence="2 3">
    <name type="scientific">Plakobranchus ocellatus</name>
    <dbReference type="NCBI Taxonomy" id="259542"/>
    <lineage>
        <taxon>Eukaryota</taxon>
        <taxon>Metazoa</taxon>
        <taxon>Spiralia</taxon>
        <taxon>Lophotrochozoa</taxon>
        <taxon>Mollusca</taxon>
        <taxon>Gastropoda</taxon>
        <taxon>Heterobranchia</taxon>
        <taxon>Euthyneura</taxon>
        <taxon>Panpulmonata</taxon>
        <taxon>Sacoglossa</taxon>
        <taxon>Placobranchoidea</taxon>
        <taxon>Plakobranchidae</taxon>
        <taxon>Plakobranchus</taxon>
    </lineage>
</organism>
<name>A0AAV4DY34_9GAST</name>